<dbReference type="EMBL" id="UGPN01000002">
    <property type="protein sequence ID" value="STY61152.1"/>
    <property type="molecule type" value="Genomic_DNA"/>
</dbReference>
<keyword evidence="8 9" id="KW-0413">Isomerase</keyword>
<evidence type="ECO:0000256" key="6">
    <source>
        <dbReference type="ARBA" id="ARBA00022822"/>
    </source>
</evidence>
<dbReference type="PANTHER" id="PTHR42894:SF1">
    <property type="entry name" value="N-(5'-PHOSPHORIBOSYL)ANTHRANILATE ISOMERASE"/>
    <property type="match status" value="1"/>
</dbReference>
<evidence type="ECO:0000259" key="10">
    <source>
        <dbReference type="Pfam" id="PF00697"/>
    </source>
</evidence>
<keyword evidence="7 9" id="KW-0057">Aromatic amino acid biosynthesis</keyword>
<proteinExistence type="inferred from homology"/>
<dbReference type="UniPathway" id="UPA00035">
    <property type="reaction ID" value="UER00042"/>
</dbReference>
<accession>A0A378MY76</accession>
<protein>
    <recommendedName>
        <fullName evidence="4 9">N-(5'-phosphoribosyl)anthranilate isomerase</fullName>
        <shortName evidence="9">PRAI</shortName>
        <ecNumber evidence="3 9">5.3.1.24</ecNumber>
    </recommendedName>
</protein>
<dbReference type="InterPro" id="IPR044643">
    <property type="entry name" value="TrpF_fam"/>
</dbReference>
<evidence type="ECO:0000256" key="9">
    <source>
        <dbReference type="HAMAP-Rule" id="MF_00135"/>
    </source>
</evidence>
<evidence type="ECO:0000256" key="4">
    <source>
        <dbReference type="ARBA" id="ARBA00022272"/>
    </source>
</evidence>
<dbReference type="CDD" id="cd00405">
    <property type="entry name" value="PRAI"/>
    <property type="match status" value="1"/>
</dbReference>
<name>A0A378MY76_MANHA</name>
<evidence type="ECO:0000256" key="3">
    <source>
        <dbReference type="ARBA" id="ARBA00012572"/>
    </source>
</evidence>
<evidence type="ECO:0000256" key="5">
    <source>
        <dbReference type="ARBA" id="ARBA00022605"/>
    </source>
</evidence>
<dbReference type="HAMAP" id="MF_00135">
    <property type="entry name" value="PRAI"/>
    <property type="match status" value="1"/>
</dbReference>
<comment type="catalytic activity">
    <reaction evidence="1 9">
        <text>N-(5-phospho-beta-D-ribosyl)anthranilate = 1-(2-carboxyphenylamino)-1-deoxy-D-ribulose 5-phosphate</text>
        <dbReference type="Rhea" id="RHEA:21540"/>
        <dbReference type="ChEBI" id="CHEBI:18277"/>
        <dbReference type="ChEBI" id="CHEBI:58613"/>
        <dbReference type="EC" id="5.3.1.24"/>
    </reaction>
</comment>
<evidence type="ECO:0000256" key="7">
    <source>
        <dbReference type="ARBA" id="ARBA00023141"/>
    </source>
</evidence>
<comment type="pathway">
    <text evidence="2 9">Amino-acid biosynthesis; L-tryptophan biosynthesis; L-tryptophan from chorismate: step 3/5.</text>
</comment>
<dbReference type="InterPro" id="IPR013785">
    <property type="entry name" value="Aldolase_TIM"/>
</dbReference>
<dbReference type="Proteomes" id="UP000254802">
    <property type="component" value="Unassembled WGS sequence"/>
</dbReference>
<dbReference type="GO" id="GO:0000162">
    <property type="term" value="P:L-tryptophan biosynthetic process"/>
    <property type="evidence" value="ECO:0007669"/>
    <property type="project" value="UniProtKB-UniRule"/>
</dbReference>
<reference evidence="11 12" key="1">
    <citation type="submission" date="2018-06" db="EMBL/GenBank/DDBJ databases">
        <authorList>
            <consortium name="Pathogen Informatics"/>
            <person name="Doyle S."/>
        </authorList>
    </citation>
    <scope>NUCLEOTIDE SEQUENCE [LARGE SCALE GENOMIC DNA]</scope>
    <source>
        <strain evidence="11 12">NCTC10638</strain>
    </source>
</reference>
<dbReference type="AlphaFoldDB" id="A0A378MY76"/>
<dbReference type="GO" id="GO:0004640">
    <property type="term" value="F:phosphoribosylanthranilate isomerase activity"/>
    <property type="evidence" value="ECO:0007669"/>
    <property type="project" value="UniProtKB-UniRule"/>
</dbReference>
<dbReference type="Gene3D" id="3.20.20.70">
    <property type="entry name" value="Aldolase class I"/>
    <property type="match status" value="1"/>
</dbReference>
<evidence type="ECO:0000256" key="1">
    <source>
        <dbReference type="ARBA" id="ARBA00001164"/>
    </source>
</evidence>
<gene>
    <name evidence="11" type="primary">trpC_3</name>
    <name evidence="9" type="synonym">trpF</name>
    <name evidence="11" type="ORF">NCTC10638_02359</name>
</gene>
<evidence type="ECO:0000313" key="11">
    <source>
        <dbReference type="EMBL" id="STY61152.1"/>
    </source>
</evidence>
<dbReference type="PANTHER" id="PTHR42894">
    <property type="entry name" value="N-(5'-PHOSPHORIBOSYL)ANTHRANILATE ISOMERASE"/>
    <property type="match status" value="1"/>
</dbReference>
<dbReference type="SUPFAM" id="SSF51366">
    <property type="entry name" value="Ribulose-phoshate binding barrel"/>
    <property type="match status" value="1"/>
</dbReference>
<dbReference type="InterPro" id="IPR001240">
    <property type="entry name" value="PRAI_dom"/>
</dbReference>
<keyword evidence="5 9" id="KW-0028">Amino-acid biosynthesis</keyword>
<comment type="similarity">
    <text evidence="9">Belongs to the TrpF family.</text>
</comment>
<dbReference type="Pfam" id="PF00697">
    <property type="entry name" value="PRAI"/>
    <property type="match status" value="1"/>
</dbReference>
<evidence type="ECO:0000313" key="12">
    <source>
        <dbReference type="Proteomes" id="UP000254802"/>
    </source>
</evidence>
<organism evidence="11 12">
    <name type="scientific">Mannheimia haemolytica</name>
    <name type="common">Pasteurella haemolytica</name>
    <dbReference type="NCBI Taxonomy" id="75985"/>
    <lineage>
        <taxon>Bacteria</taxon>
        <taxon>Pseudomonadati</taxon>
        <taxon>Pseudomonadota</taxon>
        <taxon>Gammaproteobacteria</taxon>
        <taxon>Pasteurellales</taxon>
        <taxon>Pasteurellaceae</taxon>
        <taxon>Mannheimia</taxon>
    </lineage>
</organism>
<sequence length="159" mass="17311">MNAPLRYVGVFQNQAVEFVEKMAKQLELFAVQLHGSEDEQYIAELAEKLGSKTQIWKALSVDVEVENLEFNDNPQIARYVLDSKVGNQQGGTGKTFNWALIPETLKQKALLAGGIGTENIEQALAQGCVGLDLNSGVESAKGVKDLQKLTACFGKIIQA</sequence>
<feature type="domain" description="N-(5'phosphoribosyl) anthranilate isomerase (PRAI)" evidence="10">
    <location>
        <begin position="2"/>
        <end position="152"/>
    </location>
</feature>
<keyword evidence="6 9" id="KW-0822">Tryptophan biosynthesis</keyword>
<evidence type="ECO:0000256" key="2">
    <source>
        <dbReference type="ARBA" id="ARBA00004664"/>
    </source>
</evidence>
<dbReference type="InterPro" id="IPR011060">
    <property type="entry name" value="RibuloseP-bd_barrel"/>
</dbReference>
<dbReference type="EC" id="5.3.1.24" evidence="3 9"/>
<evidence type="ECO:0000256" key="8">
    <source>
        <dbReference type="ARBA" id="ARBA00023235"/>
    </source>
</evidence>